<organism evidence="13 14">
    <name type="scientific">Auricularia subglabra (strain TFB-10046 / SS5)</name>
    <name type="common">White-rot fungus</name>
    <name type="synonym">Auricularia delicata (strain TFB10046)</name>
    <dbReference type="NCBI Taxonomy" id="717982"/>
    <lineage>
        <taxon>Eukaryota</taxon>
        <taxon>Fungi</taxon>
        <taxon>Dikarya</taxon>
        <taxon>Basidiomycota</taxon>
        <taxon>Agaricomycotina</taxon>
        <taxon>Agaricomycetes</taxon>
        <taxon>Auriculariales</taxon>
        <taxon>Auriculariaceae</taxon>
        <taxon>Auricularia</taxon>
    </lineage>
</organism>
<keyword evidence="8 11" id="KW-0418">Kinase</keyword>
<evidence type="ECO:0000256" key="6">
    <source>
        <dbReference type="ARBA" id="ARBA00022679"/>
    </source>
</evidence>
<evidence type="ECO:0000256" key="10">
    <source>
        <dbReference type="ARBA" id="ARBA00023192"/>
    </source>
</evidence>
<dbReference type="UniPathway" id="UPA00140">
    <property type="reaction ID" value="UER00205"/>
</dbReference>
<protein>
    <recommendedName>
        <fullName evidence="5 11">Adenylyl-sulfate kinase</fullName>
        <ecNumber evidence="4 11">2.7.1.25</ecNumber>
    </recommendedName>
</protein>
<dbReference type="GO" id="GO:0004020">
    <property type="term" value="F:adenylylsulfate kinase activity"/>
    <property type="evidence" value="ECO:0007669"/>
    <property type="project" value="UniProtKB-EC"/>
</dbReference>
<evidence type="ECO:0000313" key="13">
    <source>
        <dbReference type="EMBL" id="EJD35570.1"/>
    </source>
</evidence>
<dbReference type="CDD" id="cd02027">
    <property type="entry name" value="APSK"/>
    <property type="match status" value="1"/>
</dbReference>
<comment type="function">
    <text evidence="11">Catalyzes the synthesis of activated sulfate.</text>
</comment>
<keyword evidence="10" id="KW-0198">Cysteine biosynthesis</keyword>
<dbReference type="GO" id="GO:0019344">
    <property type="term" value="P:cysteine biosynthetic process"/>
    <property type="evidence" value="ECO:0007669"/>
    <property type="project" value="UniProtKB-KW"/>
</dbReference>
<gene>
    <name evidence="13" type="ORF">AURDEDRAFT_117354</name>
</gene>
<dbReference type="InterPro" id="IPR002891">
    <property type="entry name" value="APS"/>
</dbReference>
<comment type="pathway">
    <text evidence="2 11">Sulfur metabolism; hydrogen sulfide biosynthesis; sulfite from sulfate: step 2/3.</text>
</comment>
<dbReference type="SUPFAM" id="SSF52540">
    <property type="entry name" value="P-loop containing nucleoside triphosphate hydrolases"/>
    <property type="match status" value="1"/>
</dbReference>
<evidence type="ECO:0000256" key="7">
    <source>
        <dbReference type="ARBA" id="ARBA00022741"/>
    </source>
</evidence>
<dbReference type="InterPro" id="IPR027417">
    <property type="entry name" value="P-loop_NTPase"/>
</dbReference>
<keyword evidence="14" id="KW-1185">Reference proteome</keyword>
<accession>J0WS06</accession>
<dbReference type="eggNOG" id="KOG0635">
    <property type="taxonomic scope" value="Eukaryota"/>
</dbReference>
<sequence length="199" mass="22057">MATNIVFHPGAVSQAERTELLGQRGLTIWLTGLSASGKSTIATALEQHLLHLHKFAYRLDGDNIRFGLNKDLGFSEAARNENIRRIGEVAKLFADASAVAITAFISPYRADRELARALHAAGDHPFVEVFVDAPLEVVEERDPKGLYKRARAGEIKEFTGISAPYEAPEAPEIHIRTDQTSVEESVKIITDYLKEKQYI</sequence>
<dbReference type="PANTHER" id="PTHR11055:SF1">
    <property type="entry name" value="PAPS SYNTHETASE, ISOFORM D"/>
    <property type="match status" value="1"/>
</dbReference>
<keyword evidence="6 11" id="KW-0808">Transferase</keyword>
<feature type="domain" description="APS kinase" evidence="12">
    <location>
        <begin position="24"/>
        <end position="176"/>
    </location>
</feature>
<comment type="similarity">
    <text evidence="3 11">Belongs to the APS kinase family.</text>
</comment>
<evidence type="ECO:0000256" key="3">
    <source>
        <dbReference type="ARBA" id="ARBA00007008"/>
    </source>
</evidence>
<dbReference type="InParanoid" id="J0WS06"/>
<comment type="catalytic activity">
    <reaction evidence="1 11">
        <text>adenosine 5'-phosphosulfate + ATP = 3'-phosphoadenylyl sulfate + ADP + H(+)</text>
        <dbReference type="Rhea" id="RHEA:24152"/>
        <dbReference type="ChEBI" id="CHEBI:15378"/>
        <dbReference type="ChEBI" id="CHEBI:30616"/>
        <dbReference type="ChEBI" id="CHEBI:58243"/>
        <dbReference type="ChEBI" id="CHEBI:58339"/>
        <dbReference type="ChEBI" id="CHEBI:456216"/>
        <dbReference type="EC" id="2.7.1.25"/>
    </reaction>
</comment>
<evidence type="ECO:0000256" key="5">
    <source>
        <dbReference type="ARBA" id="ARBA00018163"/>
    </source>
</evidence>
<dbReference type="EC" id="2.7.1.25" evidence="4 11"/>
<keyword evidence="7 11" id="KW-0547">Nucleotide-binding</keyword>
<evidence type="ECO:0000256" key="9">
    <source>
        <dbReference type="ARBA" id="ARBA00022840"/>
    </source>
</evidence>
<dbReference type="NCBIfam" id="NF003013">
    <property type="entry name" value="PRK03846.1"/>
    <property type="match status" value="1"/>
</dbReference>
<dbReference type="Gene3D" id="3.40.50.300">
    <property type="entry name" value="P-loop containing nucleotide triphosphate hydrolases"/>
    <property type="match status" value="1"/>
</dbReference>
<evidence type="ECO:0000259" key="12">
    <source>
        <dbReference type="Pfam" id="PF01583"/>
    </source>
</evidence>
<dbReference type="PANTHER" id="PTHR11055">
    <property type="entry name" value="BIFUNCTIONAL 3'-PHOSPHOADENOSINE 5'-PHOSPHOSULFATE SYNTHASE"/>
    <property type="match status" value="1"/>
</dbReference>
<evidence type="ECO:0000313" key="14">
    <source>
        <dbReference type="Proteomes" id="UP000006514"/>
    </source>
</evidence>
<evidence type="ECO:0000256" key="11">
    <source>
        <dbReference type="RuleBase" id="RU004347"/>
    </source>
</evidence>
<evidence type="ECO:0000256" key="4">
    <source>
        <dbReference type="ARBA" id="ARBA00012121"/>
    </source>
</evidence>
<dbReference type="Proteomes" id="UP000006514">
    <property type="component" value="Unassembled WGS sequence"/>
</dbReference>
<evidence type="ECO:0000256" key="1">
    <source>
        <dbReference type="ARBA" id="ARBA00001823"/>
    </source>
</evidence>
<dbReference type="FunFam" id="3.40.50.300:FF:000212">
    <property type="entry name" value="Adenylyl-sulfate kinase"/>
    <property type="match status" value="1"/>
</dbReference>
<name>J0WS06_AURST</name>
<evidence type="ECO:0000256" key="2">
    <source>
        <dbReference type="ARBA" id="ARBA00004806"/>
    </source>
</evidence>
<reference evidence="14" key="1">
    <citation type="journal article" date="2012" name="Science">
        <title>The Paleozoic origin of enzymatic lignin decomposition reconstructed from 31 fungal genomes.</title>
        <authorList>
            <person name="Floudas D."/>
            <person name="Binder M."/>
            <person name="Riley R."/>
            <person name="Barry K."/>
            <person name="Blanchette R.A."/>
            <person name="Henrissat B."/>
            <person name="Martinez A.T."/>
            <person name="Otillar R."/>
            <person name="Spatafora J.W."/>
            <person name="Yadav J.S."/>
            <person name="Aerts A."/>
            <person name="Benoit I."/>
            <person name="Boyd A."/>
            <person name="Carlson A."/>
            <person name="Copeland A."/>
            <person name="Coutinho P.M."/>
            <person name="de Vries R.P."/>
            <person name="Ferreira P."/>
            <person name="Findley K."/>
            <person name="Foster B."/>
            <person name="Gaskell J."/>
            <person name="Glotzer D."/>
            <person name="Gorecki P."/>
            <person name="Heitman J."/>
            <person name="Hesse C."/>
            <person name="Hori C."/>
            <person name="Igarashi K."/>
            <person name="Jurgens J.A."/>
            <person name="Kallen N."/>
            <person name="Kersten P."/>
            <person name="Kohler A."/>
            <person name="Kuees U."/>
            <person name="Kumar T.K.A."/>
            <person name="Kuo A."/>
            <person name="LaButti K."/>
            <person name="Larrondo L.F."/>
            <person name="Lindquist E."/>
            <person name="Ling A."/>
            <person name="Lombard V."/>
            <person name="Lucas S."/>
            <person name="Lundell T."/>
            <person name="Martin R."/>
            <person name="McLaughlin D.J."/>
            <person name="Morgenstern I."/>
            <person name="Morin E."/>
            <person name="Murat C."/>
            <person name="Nagy L.G."/>
            <person name="Nolan M."/>
            <person name="Ohm R.A."/>
            <person name="Patyshakuliyeva A."/>
            <person name="Rokas A."/>
            <person name="Ruiz-Duenas F.J."/>
            <person name="Sabat G."/>
            <person name="Salamov A."/>
            <person name="Samejima M."/>
            <person name="Schmutz J."/>
            <person name="Slot J.C."/>
            <person name="St John F."/>
            <person name="Stenlid J."/>
            <person name="Sun H."/>
            <person name="Sun S."/>
            <person name="Syed K."/>
            <person name="Tsang A."/>
            <person name="Wiebenga A."/>
            <person name="Young D."/>
            <person name="Pisabarro A."/>
            <person name="Eastwood D.C."/>
            <person name="Martin F."/>
            <person name="Cullen D."/>
            <person name="Grigoriev I.V."/>
            <person name="Hibbett D.S."/>
        </authorList>
    </citation>
    <scope>NUCLEOTIDE SEQUENCE [LARGE SCALE GENOMIC DNA]</scope>
    <source>
        <strain evidence="14">TFB10046</strain>
    </source>
</reference>
<dbReference type="NCBIfam" id="TIGR00455">
    <property type="entry name" value="apsK"/>
    <property type="match status" value="1"/>
</dbReference>
<proteinExistence type="inferred from homology"/>
<dbReference type="HAMAP" id="MF_00065">
    <property type="entry name" value="Adenylyl_sulf_kinase"/>
    <property type="match status" value="1"/>
</dbReference>
<dbReference type="GO" id="GO:0005524">
    <property type="term" value="F:ATP binding"/>
    <property type="evidence" value="ECO:0007669"/>
    <property type="project" value="UniProtKB-KW"/>
</dbReference>
<dbReference type="OrthoDB" id="506431at2759"/>
<dbReference type="Pfam" id="PF01583">
    <property type="entry name" value="APS_kinase"/>
    <property type="match status" value="1"/>
</dbReference>
<dbReference type="InterPro" id="IPR059117">
    <property type="entry name" value="APS_kinase_dom"/>
</dbReference>
<dbReference type="GO" id="GO:0000103">
    <property type="term" value="P:sulfate assimilation"/>
    <property type="evidence" value="ECO:0007669"/>
    <property type="project" value="InterPro"/>
</dbReference>
<dbReference type="AlphaFoldDB" id="J0WS06"/>
<dbReference type="OMA" id="HENTVEE"/>
<dbReference type="EMBL" id="JH687886">
    <property type="protein sequence ID" value="EJD35570.1"/>
    <property type="molecule type" value="Genomic_DNA"/>
</dbReference>
<dbReference type="KEGG" id="adl:AURDEDRAFT_117354"/>
<dbReference type="FunCoup" id="J0WS06">
    <property type="interactions" value="8"/>
</dbReference>
<keyword evidence="10" id="KW-0028">Amino-acid biosynthesis</keyword>
<evidence type="ECO:0000256" key="8">
    <source>
        <dbReference type="ARBA" id="ARBA00022777"/>
    </source>
</evidence>
<keyword evidence="9 11" id="KW-0067">ATP-binding</keyword>
<dbReference type="GO" id="GO:0070814">
    <property type="term" value="P:hydrogen sulfide biosynthetic process"/>
    <property type="evidence" value="ECO:0007669"/>
    <property type="project" value="UniProtKB-UniPathway"/>
</dbReference>